<evidence type="ECO:0000259" key="4">
    <source>
        <dbReference type="Pfam" id="PF00291"/>
    </source>
</evidence>
<keyword evidence="6" id="KW-1185">Reference proteome</keyword>
<dbReference type="GO" id="GO:0003941">
    <property type="term" value="F:L-serine ammonia-lyase activity"/>
    <property type="evidence" value="ECO:0007669"/>
    <property type="project" value="TreeGrafter"/>
</dbReference>
<dbReference type="PANTHER" id="PTHR48078">
    <property type="entry name" value="THREONINE DEHYDRATASE, MITOCHONDRIAL-RELATED"/>
    <property type="match status" value="1"/>
</dbReference>
<dbReference type="PANTHER" id="PTHR48078:SF6">
    <property type="entry name" value="L-THREONINE DEHYDRATASE CATABOLIC TDCB"/>
    <property type="match status" value="1"/>
</dbReference>
<evidence type="ECO:0000313" key="6">
    <source>
        <dbReference type="Proteomes" id="UP000193077"/>
    </source>
</evidence>
<organism evidence="5 6">
    <name type="scientific">Falsiruegeria litorea R37</name>
    <dbReference type="NCBI Taxonomy" id="1200284"/>
    <lineage>
        <taxon>Bacteria</taxon>
        <taxon>Pseudomonadati</taxon>
        <taxon>Pseudomonadota</taxon>
        <taxon>Alphaproteobacteria</taxon>
        <taxon>Rhodobacterales</taxon>
        <taxon>Roseobacteraceae</taxon>
        <taxon>Falsiruegeria</taxon>
    </lineage>
</organism>
<reference evidence="5 6" key="1">
    <citation type="submission" date="2017-03" db="EMBL/GenBank/DDBJ databases">
        <authorList>
            <person name="Afonso C.L."/>
            <person name="Miller P.J."/>
            <person name="Scott M.A."/>
            <person name="Spackman E."/>
            <person name="Goraichik I."/>
            <person name="Dimitrov K.M."/>
            <person name="Suarez D.L."/>
            <person name="Swayne D.E."/>
        </authorList>
    </citation>
    <scope>NUCLEOTIDE SEQUENCE [LARGE SCALE GENOMIC DNA]</scope>
    <source>
        <strain evidence="5 6">CECT 7639</strain>
    </source>
</reference>
<keyword evidence="2" id="KW-0663">Pyridoxal phosphate</keyword>
<dbReference type="OrthoDB" id="9778118at2"/>
<evidence type="ECO:0000256" key="2">
    <source>
        <dbReference type="ARBA" id="ARBA00022898"/>
    </source>
</evidence>
<dbReference type="InterPro" id="IPR001926">
    <property type="entry name" value="TrpB-like_PALP"/>
</dbReference>
<evidence type="ECO:0000256" key="1">
    <source>
        <dbReference type="ARBA" id="ARBA00001933"/>
    </source>
</evidence>
<dbReference type="GO" id="GO:0009097">
    <property type="term" value="P:isoleucine biosynthetic process"/>
    <property type="evidence" value="ECO:0007669"/>
    <property type="project" value="TreeGrafter"/>
</dbReference>
<keyword evidence="3 5" id="KW-0456">Lyase</keyword>
<gene>
    <name evidence="5" type="primary">thrC_1</name>
    <name evidence="5" type="ORF">TRL7639_00291</name>
</gene>
<sequence length="379" mass="40520">MKAPTFVDPRNGTEYALDAKIWRSADGNPMMISPLPGICREDIDTGNGSLWRYQAAFPIKVENPVSMGEGCTPMHKTSFDGIPCNFKLEWFSPTGSFKDRGTSVMLSMLKEMGITEVLEDSSGNGGASVAGYGAAAGMKVHVFVPATTSAAKVAQIQAYGAEIVRVPGPREATEEAAIEKASEIFYASHNWHPFFLQGTKTIGYEIWEDLGFKLPDNIVIPGSAGSNVLGVYLAFKELMASGETDRLPKIFVSQPANCAPLHAAFQAEADEHVLQEFGKTVAEGTAIKRPIRIKEMLQAVRESGGGTVAVEEDDIIAACRKLANQGLYVEPTCAHAAAGLAKLTQEGLIKETDETVVILTGSGLKTTSFYADLFSGGDA</sequence>
<dbReference type="InterPro" id="IPR036052">
    <property type="entry name" value="TrpB-like_PALP_sf"/>
</dbReference>
<protein>
    <submittedName>
        <fullName evidence="5">Threonine synthase</fullName>
        <ecNumber evidence="5">4.2.3.1</ecNumber>
    </submittedName>
</protein>
<dbReference type="EC" id="4.2.3.1" evidence="5"/>
<dbReference type="AlphaFoldDB" id="A0A1Y5RFJ5"/>
<dbReference type="GO" id="GO:0004794">
    <property type="term" value="F:threonine deaminase activity"/>
    <property type="evidence" value="ECO:0007669"/>
    <property type="project" value="TreeGrafter"/>
</dbReference>
<dbReference type="GO" id="GO:0006565">
    <property type="term" value="P:L-serine catabolic process"/>
    <property type="evidence" value="ECO:0007669"/>
    <property type="project" value="TreeGrafter"/>
</dbReference>
<dbReference type="GO" id="GO:0006567">
    <property type="term" value="P:L-threonine catabolic process"/>
    <property type="evidence" value="ECO:0007669"/>
    <property type="project" value="TreeGrafter"/>
</dbReference>
<proteinExistence type="predicted"/>
<dbReference type="Gene3D" id="3.40.50.1100">
    <property type="match status" value="2"/>
</dbReference>
<accession>A0A1Y5RFJ5</accession>
<name>A0A1Y5RFJ5_9RHOB</name>
<dbReference type="Proteomes" id="UP000193077">
    <property type="component" value="Unassembled WGS sequence"/>
</dbReference>
<comment type="cofactor">
    <cofactor evidence="1">
        <name>pyridoxal 5'-phosphate</name>
        <dbReference type="ChEBI" id="CHEBI:597326"/>
    </cofactor>
</comment>
<evidence type="ECO:0000256" key="3">
    <source>
        <dbReference type="ARBA" id="ARBA00023239"/>
    </source>
</evidence>
<dbReference type="EMBL" id="FWFO01000001">
    <property type="protein sequence ID" value="SLN16113.1"/>
    <property type="molecule type" value="Genomic_DNA"/>
</dbReference>
<feature type="domain" description="Tryptophan synthase beta chain-like PALP" evidence="4">
    <location>
        <begin position="65"/>
        <end position="361"/>
    </location>
</feature>
<dbReference type="Pfam" id="PF00291">
    <property type="entry name" value="PALP"/>
    <property type="match status" value="1"/>
</dbReference>
<evidence type="ECO:0000313" key="5">
    <source>
        <dbReference type="EMBL" id="SLN16113.1"/>
    </source>
</evidence>
<dbReference type="SUPFAM" id="SSF53686">
    <property type="entry name" value="Tryptophan synthase beta subunit-like PLP-dependent enzymes"/>
    <property type="match status" value="1"/>
</dbReference>
<dbReference type="InterPro" id="IPR050147">
    <property type="entry name" value="Ser/Thr_Dehydratase"/>
</dbReference>
<dbReference type="FunFam" id="3.40.50.1100:FF:000055">
    <property type="entry name" value="Threonine synthase"/>
    <property type="match status" value="1"/>
</dbReference>
<dbReference type="GO" id="GO:0004795">
    <property type="term" value="F:threonine synthase activity"/>
    <property type="evidence" value="ECO:0007669"/>
    <property type="project" value="UniProtKB-EC"/>
</dbReference>
<dbReference type="CDD" id="cd01563">
    <property type="entry name" value="Thr-synth_1"/>
    <property type="match status" value="1"/>
</dbReference>